<dbReference type="OrthoDB" id="9799147at2"/>
<organism evidence="4 5">
    <name type="scientific">Pelodictyon phaeoclathratiforme (strain DSM 5477 / BU-1)</name>
    <dbReference type="NCBI Taxonomy" id="324925"/>
    <lineage>
        <taxon>Bacteria</taxon>
        <taxon>Pseudomonadati</taxon>
        <taxon>Chlorobiota</taxon>
        <taxon>Chlorobiia</taxon>
        <taxon>Chlorobiales</taxon>
        <taxon>Chlorobiaceae</taxon>
        <taxon>Chlorobium/Pelodictyon group</taxon>
        <taxon>Pelodictyon</taxon>
    </lineage>
</organism>
<dbReference type="SUPFAM" id="SSF55729">
    <property type="entry name" value="Acyl-CoA N-acyltransferases (Nat)"/>
    <property type="match status" value="1"/>
</dbReference>
<name>B4SBL7_PELPB</name>
<evidence type="ECO:0008006" key="6">
    <source>
        <dbReference type="Google" id="ProtNLM"/>
    </source>
</evidence>
<accession>B4SBL7</accession>
<evidence type="ECO:0000256" key="3">
    <source>
        <dbReference type="ARBA" id="ARBA00023315"/>
    </source>
</evidence>
<keyword evidence="1" id="KW-1277">Toxin-antitoxin system</keyword>
<evidence type="ECO:0000313" key="5">
    <source>
        <dbReference type="Proteomes" id="UP000002724"/>
    </source>
</evidence>
<evidence type="ECO:0000313" key="4">
    <source>
        <dbReference type="EMBL" id="ACF44071.1"/>
    </source>
</evidence>
<dbReference type="STRING" id="324925.Ppha_1842"/>
<reference evidence="4 5" key="1">
    <citation type="submission" date="2008-06" db="EMBL/GenBank/DDBJ databases">
        <title>Complete sequence of Pelodictyon phaeoclathratiforme BU-1.</title>
        <authorList>
            <consortium name="US DOE Joint Genome Institute"/>
            <person name="Lucas S."/>
            <person name="Copeland A."/>
            <person name="Lapidus A."/>
            <person name="Glavina del Rio T."/>
            <person name="Dalin E."/>
            <person name="Tice H."/>
            <person name="Bruce D."/>
            <person name="Goodwin L."/>
            <person name="Pitluck S."/>
            <person name="Schmutz J."/>
            <person name="Larimer F."/>
            <person name="Land M."/>
            <person name="Hauser L."/>
            <person name="Kyrpides N."/>
            <person name="Mikhailova N."/>
            <person name="Liu Z."/>
            <person name="Li T."/>
            <person name="Zhao F."/>
            <person name="Overmann J."/>
            <person name="Bryant D.A."/>
            <person name="Richardson P."/>
        </authorList>
    </citation>
    <scope>NUCLEOTIDE SEQUENCE [LARGE SCALE GENOMIC DNA]</scope>
    <source>
        <strain evidence="5">DSM 5477 / BU-1</strain>
    </source>
</reference>
<proteinExistence type="predicted"/>
<keyword evidence="5" id="KW-1185">Reference proteome</keyword>
<dbReference type="PANTHER" id="PTHR36449:SF1">
    <property type="entry name" value="ACETYLTRANSFERASE"/>
    <property type="match status" value="1"/>
</dbReference>
<dbReference type="RefSeq" id="WP_012508555.1">
    <property type="nucleotide sequence ID" value="NC_011060.1"/>
</dbReference>
<gene>
    <name evidence="4" type="ordered locus">Ppha_1842</name>
</gene>
<keyword evidence="2" id="KW-0808">Transferase</keyword>
<dbReference type="InterPro" id="IPR016181">
    <property type="entry name" value="Acyl_CoA_acyltransferase"/>
</dbReference>
<dbReference type="Gene3D" id="3.40.630.30">
    <property type="match status" value="1"/>
</dbReference>
<evidence type="ECO:0000256" key="1">
    <source>
        <dbReference type="ARBA" id="ARBA00022649"/>
    </source>
</evidence>
<dbReference type="EMBL" id="CP001110">
    <property type="protein sequence ID" value="ACF44071.1"/>
    <property type="molecule type" value="Genomic_DNA"/>
</dbReference>
<dbReference type="Proteomes" id="UP000002724">
    <property type="component" value="Chromosome"/>
</dbReference>
<protein>
    <recommendedName>
        <fullName evidence="6">GCN5-related N-acetyltransferase</fullName>
    </recommendedName>
</protein>
<keyword evidence="3" id="KW-0012">Acyltransferase</keyword>
<dbReference type="KEGG" id="pph:Ppha_1842"/>
<dbReference type="eggNOG" id="COG0454">
    <property type="taxonomic scope" value="Bacteria"/>
</dbReference>
<dbReference type="HOGENOM" id="CLU_101288_3_1_10"/>
<dbReference type="AlphaFoldDB" id="B4SBL7"/>
<dbReference type="GO" id="GO:0016746">
    <property type="term" value="F:acyltransferase activity"/>
    <property type="evidence" value="ECO:0007669"/>
    <property type="project" value="UniProtKB-KW"/>
</dbReference>
<sequence length="176" mass="19239">MTLPAWHEEPITKSHDRRFAFDCGDEALNEFLWRHARKTHISGGAKTFLAVENSDVRKILGFYSIAPASVTYEKTPEVIKRGLARHEVPVFRLGRLAVDRSVPGRSMGGQLLLAVARRCLLVAAQVGGVALLIDAKNDLVAQWYASYGAVPLLDAPLSLLLPFKTIHAALVSAGKL</sequence>
<dbReference type="PANTHER" id="PTHR36449">
    <property type="entry name" value="ACETYLTRANSFERASE-RELATED"/>
    <property type="match status" value="1"/>
</dbReference>
<evidence type="ECO:0000256" key="2">
    <source>
        <dbReference type="ARBA" id="ARBA00022679"/>
    </source>
</evidence>